<dbReference type="InterPro" id="IPR051130">
    <property type="entry name" value="Mito_struct-func_regulator"/>
</dbReference>
<feature type="region of interest" description="Disordered" evidence="2">
    <location>
        <begin position="228"/>
        <end position="257"/>
    </location>
</feature>
<protein>
    <submittedName>
        <fullName evidence="4">ABC1 family, putative</fullName>
    </submittedName>
</protein>
<dbReference type="OrthoDB" id="427480at2759"/>
<proteinExistence type="inferred from homology"/>
<dbReference type="InterPro" id="IPR011009">
    <property type="entry name" value="Kinase-like_dom_sf"/>
</dbReference>
<dbReference type="Gene3D" id="1.10.510.10">
    <property type="entry name" value="Transferase(Phosphotransferase) domain 1"/>
    <property type="match status" value="1"/>
</dbReference>
<dbReference type="InterPro" id="IPR004147">
    <property type="entry name" value="ABC1_dom"/>
</dbReference>
<dbReference type="Pfam" id="PF03109">
    <property type="entry name" value="ABC1"/>
    <property type="match status" value="1"/>
</dbReference>
<dbReference type="VEuPathDB" id="TriTrypDB:ADEAN_000020900"/>
<evidence type="ECO:0000313" key="5">
    <source>
        <dbReference type="Proteomes" id="UP000515908"/>
    </source>
</evidence>
<keyword evidence="5" id="KW-1185">Reference proteome</keyword>
<accession>A0A7G2C265</accession>
<dbReference type="SUPFAM" id="SSF56112">
    <property type="entry name" value="Protein kinase-like (PK-like)"/>
    <property type="match status" value="1"/>
</dbReference>
<reference evidence="4 5" key="1">
    <citation type="submission" date="2020-08" db="EMBL/GenBank/DDBJ databases">
        <authorList>
            <person name="Newling K."/>
            <person name="Davey J."/>
            <person name="Forrester S."/>
        </authorList>
    </citation>
    <scope>NUCLEOTIDE SEQUENCE [LARGE SCALE GENOMIC DNA]</scope>
    <source>
        <strain evidence="5">Crithidia deanei Carvalho (ATCC PRA-265)</strain>
    </source>
</reference>
<dbReference type="AlphaFoldDB" id="A0A7G2C265"/>
<evidence type="ECO:0000259" key="3">
    <source>
        <dbReference type="Pfam" id="PF03109"/>
    </source>
</evidence>
<dbReference type="PANTHER" id="PTHR43173:SF37">
    <property type="entry name" value="ABC1 FAMILY PROTEIN C10F6.14C"/>
    <property type="match status" value="1"/>
</dbReference>
<dbReference type="PANTHER" id="PTHR43173">
    <property type="entry name" value="ABC1 FAMILY PROTEIN"/>
    <property type="match status" value="1"/>
</dbReference>
<feature type="domain" description="ABC1 atypical kinase-like" evidence="3">
    <location>
        <begin position="32"/>
        <end position="303"/>
    </location>
</feature>
<dbReference type="EMBL" id="LR877145">
    <property type="protein sequence ID" value="CAD2212797.1"/>
    <property type="molecule type" value="Genomic_DNA"/>
</dbReference>
<evidence type="ECO:0000256" key="1">
    <source>
        <dbReference type="ARBA" id="ARBA00009670"/>
    </source>
</evidence>
<evidence type="ECO:0000256" key="2">
    <source>
        <dbReference type="SAM" id="MobiDB-lite"/>
    </source>
</evidence>
<organism evidence="4 5">
    <name type="scientific">Angomonas deanei</name>
    <dbReference type="NCBI Taxonomy" id="59799"/>
    <lineage>
        <taxon>Eukaryota</taxon>
        <taxon>Discoba</taxon>
        <taxon>Euglenozoa</taxon>
        <taxon>Kinetoplastea</taxon>
        <taxon>Metakinetoplastina</taxon>
        <taxon>Trypanosomatida</taxon>
        <taxon>Trypanosomatidae</taxon>
        <taxon>Strigomonadinae</taxon>
        <taxon>Angomonas</taxon>
    </lineage>
</organism>
<name>A0A7G2C265_9TRYP</name>
<dbReference type="Proteomes" id="UP000515908">
    <property type="component" value="Chromosome 01"/>
</dbReference>
<evidence type="ECO:0000313" key="4">
    <source>
        <dbReference type="EMBL" id="CAD2212797.1"/>
    </source>
</evidence>
<dbReference type="CDD" id="cd13969">
    <property type="entry name" value="ADCK1-like"/>
    <property type="match status" value="1"/>
</dbReference>
<gene>
    <name evidence="4" type="ORF">ADEAN_000020900</name>
</gene>
<dbReference type="InterPro" id="IPR045307">
    <property type="entry name" value="ADCK1_dom"/>
</dbReference>
<sequence>MKNEGLYIKLGQGLNSLSHVLPKEYTQTLKVLLDDAPPVGFDVVQRIVEEEAQRPLSEVFSEFDPVPVAAASIAQVHRARLREGTEVAVKVRKPCITKQGEWDIRTYSLVSTLVEYLFGLPTAWSRRTIVDGLRRETDFTIEAANAARFREDFRHNRNVYIPKVFEEYTTKKLLVLEWIDALKLTETEKVRERFGEKKVLKIVFDAFGDMLFKNGFVHCDPHAANVLVRHRPSEDKKESSSSSGESKQTPKQKGSFWSRRHHDPQVVFIDFGLSAPVTERFRVEYALLFKSIFTHDFDSLKKVASGWGLGNAESFASMQIQKPIDSMRKGNYDEITLEEVRGMQRNAHARMKTFLLDEAKIPRELPLVGRGIDILRGINRLYDSPINRLNMFVQSAVEGLGPISDYEAAEQYLKRIEERQKVLKSKKSTTTTTTSKAVDSVFDRSADEDRLQKQEIIREIKAERTANERFRQGLIATYRNFIFHCRLWQIHILYLFTRYVALLSRWILPDSMRVNPNLLEDKIEERMESNIKIE</sequence>
<comment type="similarity">
    <text evidence="1">Belongs to the protein kinase superfamily. ADCK protein kinase family.</text>
</comment>